<proteinExistence type="predicted"/>
<dbReference type="Proteomes" id="UP000008680">
    <property type="component" value="Chromosome"/>
</dbReference>
<dbReference type="KEGG" id="mru:mru_0235"/>
<dbReference type="RefSeq" id="WP_012955043.1">
    <property type="nucleotide sequence ID" value="NC_013790.1"/>
</dbReference>
<gene>
    <name evidence="1" type="ordered locus">mru_0235</name>
</gene>
<organism evidence="1 2">
    <name type="scientific">Methanobrevibacter ruminantium (strain ATCC 35063 / DSM 1093 / JCM 13430 / OCM 146 / M1)</name>
    <name type="common">Methanobacterium ruminantium</name>
    <dbReference type="NCBI Taxonomy" id="634498"/>
    <lineage>
        <taxon>Archaea</taxon>
        <taxon>Methanobacteriati</taxon>
        <taxon>Methanobacteriota</taxon>
        <taxon>Methanomada group</taxon>
        <taxon>Methanobacteria</taxon>
        <taxon>Methanobacteriales</taxon>
        <taxon>Methanobacteriaceae</taxon>
        <taxon>Methanobrevibacter</taxon>
    </lineage>
</organism>
<dbReference type="AlphaFoldDB" id="D3DZD2"/>
<dbReference type="PATRIC" id="fig|634498.28.peg.239"/>
<sequence>MKFNSRVLGILSLLFVLTILVSSVGAAEYKLTEKDFNNTFKIGIPEGTDFQQDAYSNIAAGNVNFAMKVFDNIGNNTDGVVSVLYFKDSSSDSNLISDVIDDLNSSGEVVEENDNYIIVKNNYDAEWNAPDASTSSDEFWSFIGDLCSSGSDMNFGDGDSNIHLSDDGVNIEDSSANVSFSKNGIYVSDSDGQNVSISSEGVKVSGGSSNETVDVNADVDSVMNSYSEFADYSLCLKNPKKDQLIIICGNDLDLLKQMADSASFK</sequence>
<evidence type="ECO:0000313" key="2">
    <source>
        <dbReference type="Proteomes" id="UP000008680"/>
    </source>
</evidence>
<keyword evidence="2" id="KW-1185">Reference proteome</keyword>
<evidence type="ECO:0000313" key="1">
    <source>
        <dbReference type="EMBL" id="ADC46087.1"/>
    </source>
</evidence>
<protein>
    <submittedName>
        <fullName evidence="1">Uncharacterized protein</fullName>
    </submittedName>
</protein>
<dbReference type="GeneID" id="8769875"/>
<reference evidence="1 2" key="1">
    <citation type="journal article" date="2010" name="PLoS ONE">
        <title>The genome sequence of the rumen methanogen Methanobrevibacter ruminantium reveals new possibilities for controlling ruminant methane emissions.</title>
        <authorList>
            <person name="Leahy S.C."/>
            <person name="Kelly W.J."/>
            <person name="Altermann E."/>
            <person name="Ronimus R.S."/>
            <person name="Yeoman C.J."/>
            <person name="Pacheco D.M."/>
            <person name="Li D."/>
            <person name="Kong Z."/>
            <person name="McTavish S."/>
            <person name="Sang C."/>
            <person name="Lambie S.C."/>
            <person name="Janssen P.H."/>
            <person name="Dey D."/>
            <person name="Attwood G.T."/>
        </authorList>
    </citation>
    <scope>NUCLEOTIDE SEQUENCE [LARGE SCALE GENOMIC DNA]</scope>
    <source>
        <strain evidence="2">ATCC 35063 / DSM 1093 / JCM 13430 / OCM 146 / M1</strain>
    </source>
</reference>
<dbReference type="EMBL" id="CP001719">
    <property type="protein sequence ID" value="ADC46087.1"/>
    <property type="molecule type" value="Genomic_DNA"/>
</dbReference>
<name>D3DZD2_METRM</name>
<dbReference type="HOGENOM" id="CLU_1048127_0_0_2"/>
<accession>D3DZD2</accession>